<gene>
    <name evidence="1" type="ORF">RHGRI_001250</name>
</gene>
<dbReference type="Proteomes" id="UP000823749">
    <property type="component" value="Chromosome 1"/>
</dbReference>
<comment type="caution">
    <text evidence="1">The sequence shown here is derived from an EMBL/GenBank/DDBJ whole genome shotgun (WGS) entry which is preliminary data.</text>
</comment>
<dbReference type="AlphaFoldDB" id="A0AAV6LKK1"/>
<reference evidence="1" key="1">
    <citation type="submission" date="2020-08" db="EMBL/GenBank/DDBJ databases">
        <title>Plant Genome Project.</title>
        <authorList>
            <person name="Zhang R.-G."/>
        </authorList>
    </citation>
    <scope>NUCLEOTIDE SEQUENCE</scope>
    <source>
        <strain evidence="1">WSP0</strain>
        <tissue evidence="1">Leaf</tissue>
    </source>
</reference>
<proteinExistence type="predicted"/>
<dbReference type="EMBL" id="JACTNZ010000001">
    <property type="protein sequence ID" value="KAG5565291.1"/>
    <property type="molecule type" value="Genomic_DNA"/>
</dbReference>
<evidence type="ECO:0000313" key="2">
    <source>
        <dbReference type="Proteomes" id="UP000823749"/>
    </source>
</evidence>
<name>A0AAV6LKK1_9ERIC</name>
<sequence>MHEVYLILLGLSYVEVLEGFAKSKEDLSGLADTSSTICSLLSHADNDSAEDETNHDGNSEMNYVKSFKGFRLLNACR</sequence>
<evidence type="ECO:0000313" key="1">
    <source>
        <dbReference type="EMBL" id="KAG5565291.1"/>
    </source>
</evidence>
<organism evidence="1 2">
    <name type="scientific">Rhododendron griersonianum</name>
    <dbReference type="NCBI Taxonomy" id="479676"/>
    <lineage>
        <taxon>Eukaryota</taxon>
        <taxon>Viridiplantae</taxon>
        <taxon>Streptophyta</taxon>
        <taxon>Embryophyta</taxon>
        <taxon>Tracheophyta</taxon>
        <taxon>Spermatophyta</taxon>
        <taxon>Magnoliopsida</taxon>
        <taxon>eudicotyledons</taxon>
        <taxon>Gunneridae</taxon>
        <taxon>Pentapetalae</taxon>
        <taxon>asterids</taxon>
        <taxon>Ericales</taxon>
        <taxon>Ericaceae</taxon>
        <taxon>Ericoideae</taxon>
        <taxon>Rhodoreae</taxon>
        <taxon>Rhododendron</taxon>
    </lineage>
</organism>
<protein>
    <submittedName>
        <fullName evidence="1">Uncharacterized protein</fullName>
    </submittedName>
</protein>
<accession>A0AAV6LKK1</accession>
<keyword evidence="2" id="KW-1185">Reference proteome</keyword>